<feature type="coiled-coil region" evidence="1">
    <location>
        <begin position="13"/>
        <end position="47"/>
    </location>
</feature>
<accession>A0A1F8F919</accession>
<sequence>MSQEKYQPSPDEIKQAEKMMREEQVELSKLKERAANLAQELSEVSIKSGSVMHDEKGKMRELLGLLKRIEGTEIEGQVSDDEVLRFRADAVLFAGTLNAHLDAFTLSIKKGDKEELKALALIDSIDGGSLVMSREGHAKNLPFGEGPGGLGKGDPFHNRLGGWQADKEYEEDIKYLSANYYFSDSFILANRFRELRTAARMVQFILGVKKK</sequence>
<dbReference type="AlphaFoldDB" id="A0A1F8F919"/>
<evidence type="ECO:0000256" key="1">
    <source>
        <dbReference type="SAM" id="Coils"/>
    </source>
</evidence>
<organism evidence="2 3">
    <name type="scientific">Candidatus Yanofskybacteria bacterium RIFCSPHIGHO2_02_FULL_41_11</name>
    <dbReference type="NCBI Taxonomy" id="1802675"/>
    <lineage>
        <taxon>Bacteria</taxon>
        <taxon>Candidatus Yanofskyibacteriota</taxon>
    </lineage>
</organism>
<evidence type="ECO:0000313" key="2">
    <source>
        <dbReference type="EMBL" id="OGN09625.1"/>
    </source>
</evidence>
<keyword evidence="1" id="KW-0175">Coiled coil</keyword>
<proteinExistence type="predicted"/>
<dbReference type="EMBL" id="MGJP01000031">
    <property type="protein sequence ID" value="OGN09625.1"/>
    <property type="molecule type" value="Genomic_DNA"/>
</dbReference>
<name>A0A1F8F919_9BACT</name>
<comment type="caution">
    <text evidence="2">The sequence shown here is derived from an EMBL/GenBank/DDBJ whole genome shotgun (WGS) entry which is preliminary data.</text>
</comment>
<dbReference type="Proteomes" id="UP000177167">
    <property type="component" value="Unassembled WGS sequence"/>
</dbReference>
<protein>
    <submittedName>
        <fullName evidence="2">Uncharacterized protein</fullName>
    </submittedName>
</protein>
<evidence type="ECO:0000313" key="3">
    <source>
        <dbReference type="Proteomes" id="UP000177167"/>
    </source>
</evidence>
<gene>
    <name evidence="2" type="ORF">A3J46_00145</name>
</gene>
<reference evidence="2 3" key="1">
    <citation type="journal article" date="2016" name="Nat. Commun.">
        <title>Thousands of microbial genomes shed light on interconnected biogeochemical processes in an aquifer system.</title>
        <authorList>
            <person name="Anantharaman K."/>
            <person name="Brown C.T."/>
            <person name="Hug L.A."/>
            <person name="Sharon I."/>
            <person name="Castelle C.J."/>
            <person name="Probst A.J."/>
            <person name="Thomas B.C."/>
            <person name="Singh A."/>
            <person name="Wilkins M.J."/>
            <person name="Karaoz U."/>
            <person name="Brodie E.L."/>
            <person name="Williams K.H."/>
            <person name="Hubbard S.S."/>
            <person name="Banfield J.F."/>
        </authorList>
    </citation>
    <scope>NUCLEOTIDE SEQUENCE [LARGE SCALE GENOMIC DNA]</scope>
</reference>